<proteinExistence type="predicted"/>
<keyword evidence="2" id="KW-1185">Reference proteome</keyword>
<organism evidence="1 2">
    <name type="scientific">Cirrhinus mrigala</name>
    <name type="common">Mrigala</name>
    <dbReference type="NCBI Taxonomy" id="683832"/>
    <lineage>
        <taxon>Eukaryota</taxon>
        <taxon>Metazoa</taxon>
        <taxon>Chordata</taxon>
        <taxon>Craniata</taxon>
        <taxon>Vertebrata</taxon>
        <taxon>Euteleostomi</taxon>
        <taxon>Actinopterygii</taxon>
        <taxon>Neopterygii</taxon>
        <taxon>Teleostei</taxon>
        <taxon>Ostariophysi</taxon>
        <taxon>Cypriniformes</taxon>
        <taxon>Cyprinidae</taxon>
        <taxon>Labeoninae</taxon>
        <taxon>Labeonini</taxon>
        <taxon>Cirrhinus</taxon>
    </lineage>
</organism>
<protein>
    <submittedName>
        <fullName evidence="1">Uncharacterized protein</fullName>
    </submittedName>
</protein>
<accession>A0ABD0Q3Y7</accession>
<feature type="non-terminal residue" evidence="1">
    <location>
        <position position="1"/>
    </location>
</feature>
<comment type="caution">
    <text evidence="1">The sequence shown here is derived from an EMBL/GenBank/DDBJ whole genome shotgun (WGS) entry which is preliminary data.</text>
</comment>
<name>A0ABD0Q3Y7_CIRMR</name>
<feature type="non-terminal residue" evidence="1">
    <location>
        <position position="61"/>
    </location>
</feature>
<sequence>KTDPITRRNVVCGPVYVCSLAVKPKLCCHGKDCKPCFIIPNLKDEEDRDTEKSEYEEESSG</sequence>
<gene>
    <name evidence="1" type="ORF">M9458_023206</name>
</gene>
<reference evidence="1 2" key="1">
    <citation type="submission" date="2024-05" db="EMBL/GenBank/DDBJ databases">
        <title>Genome sequencing and assembly of Indian major carp, Cirrhinus mrigala (Hamilton, 1822).</title>
        <authorList>
            <person name="Mohindra V."/>
            <person name="Chowdhury L.M."/>
            <person name="Lal K."/>
            <person name="Jena J.K."/>
        </authorList>
    </citation>
    <scope>NUCLEOTIDE SEQUENCE [LARGE SCALE GENOMIC DNA]</scope>
    <source>
        <strain evidence="1">CM1030</strain>
        <tissue evidence="1">Blood</tissue>
    </source>
</reference>
<dbReference type="Proteomes" id="UP001529510">
    <property type="component" value="Unassembled WGS sequence"/>
</dbReference>
<evidence type="ECO:0000313" key="1">
    <source>
        <dbReference type="EMBL" id="KAL0180800.1"/>
    </source>
</evidence>
<evidence type="ECO:0000313" key="2">
    <source>
        <dbReference type="Proteomes" id="UP001529510"/>
    </source>
</evidence>
<dbReference type="AlphaFoldDB" id="A0ABD0Q3Y7"/>
<dbReference type="EMBL" id="JAMKFB020000011">
    <property type="protein sequence ID" value="KAL0180800.1"/>
    <property type="molecule type" value="Genomic_DNA"/>
</dbReference>